<dbReference type="EMBL" id="JBIYSL010000005">
    <property type="protein sequence ID" value="MFK0524731.1"/>
    <property type="molecule type" value="Genomic_DNA"/>
</dbReference>
<name>A0ABW8HYG7_9BACL</name>
<keyword evidence="3" id="KW-1185">Reference proteome</keyword>
<evidence type="ECO:0000313" key="3">
    <source>
        <dbReference type="Proteomes" id="UP001618531"/>
    </source>
</evidence>
<accession>A0ABW8HYG7</accession>
<comment type="caution">
    <text evidence="2">The sequence shown here is derived from an EMBL/GenBank/DDBJ whole genome shotgun (WGS) entry which is preliminary data.</text>
</comment>
<organism evidence="2 3">
    <name type="scientific">Paenibacillus illinoisensis</name>
    <dbReference type="NCBI Taxonomy" id="59845"/>
    <lineage>
        <taxon>Bacteria</taxon>
        <taxon>Bacillati</taxon>
        <taxon>Bacillota</taxon>
        <taxon>Bacilli</taxon>
        <taxon>Bacillales</taxon>
        <taxon>Paenibacillaceae</taxon>
        <taxon>Paenibacillus</taxon>
    </lineage>
</organism>
<dbReference type="Proteomes" id="UP001618531">
    <property type="component" value="Unassembled WGS sequence"/>
</dbReference>
<evidence type="ECO:0000259" key="1">
    <source>
        <dbReference type="Pfam" id="PF14213"/>
    </source>
</evidence>
<dbReference type="Pfam" id="PF14213">
    <property type="entry name" value="DUF4325"/>
    <property type="match status" value="1"/>
</dbReference>
<sequence>MVIITIQDHTNQCYTNHDGEMIYDQIVTQFERGQKVKVSFKGIDSVSSSFVNSAFINLLEKYGFDKIKSDLGFIDSSKAINEAIKRRFSFEVNERKKLVSV</sequence>
<dbReference type="RefSeq" id="WP_402877331.1">
    <property type="nucleotide sequence ID" value="NZ_JBIYSL010000005.1"/>
</dbReference>
<evidence type="ECO:0000313" key="2">
    <source>
        <dbReference type="EMBL" id="MFK0524731.1"/>
    </source>
</evidence>
<proteinExistence type="predicted"/>
<feature type="domain" description="DUF4325" evidence="1">
    <location>
        <begin position="18"/>
        <end position="79"/>
    </location>
</feature>
<dbReference type="InterPro" id="IPR025474">
    <property type="entry name" value="DUF4325"/>
</dbReference>
<protein>
    <submittedName>
        <fullName evidence="2">STAS-like domain-containing protein</fullName>
    </submittedName>
</protein>
<gene>
    <name evidence="2" type="ORF">ACINKY_21255</name>
</gene>
<reference evidence="2 3" key="1">
    <citation type="submission" date="2024-11" db="EMBL/GenBank/DDBJ databases">
        <title>Identification and Characterization of a Novel Fosfomycin Bacillithiol Transferase FosB8 in Paenibacillus illinoisensis.</title>
        <authorList>
            <person name="Lu W."/>
        </authorList>
    </citation>
    <scope>NUCLEOTIDE SEQUENCE [LARGE SCALE GENOMIC DNA]</scope>
    <source>
        <strain evidence="2 3">WP77</strain>
    </source>
</reference>